<dbReference type="AlphaFoldDB" id="A0A379KPB4"/>
<dbReference type="EMBL" id="UGUY01000001">
    <property type="protein sequence ID" value="SUD69759.1"/>
    <property type="molecule type" value="Genomic_DNA"/>
</dbReference>
<dbReference type="EC" id="1.6.5.5" evidence="2"/>
<dbReference type="InterPro" id="IPR020843">
    <property type="entry name" value="ER"/>
</dbReference>
<dbReference type="SUPFAM" id="SSF51735">
    <property type="entry name" value="NAD(P)-binding Rossmann-fold domains"/>
    <property type="match status" value="1"/>
</dbReference>
<evidence type="ECO:0000313" key="2">
    <source>
        <dbReference type="EMBL" id="SUD69759.1"/>
    </source>
</evidence>
<dbReference type="Gene3D" id="3.40.50.720">
    <property type="entry name" value="NAD(P)-binding Rossmann-like Domain"/>
    <property type="match status" value="1"/>
</dbReference>
<gene>
    <name evidence="2" type="primary">qorA_6</name>
    <name evidence="2" type="ORF">NCTC7914_03907</name>
</gene>
<dbReference type="GO" id="GO:0003960">
    <property type="term" value="F:quinone reductase (NADPH) activity"/>
    <property type="evidence" value="ECO:0007669"/>
    <property type="project" value="UniProtKB-EC"/>
</dbReference>
<dbReference type="CDD" id="cd08241">
    <property type="entry name" value="QOR1"/>
    <property type="match status" value="1"/>
</dbReference>
<dbReference type="InterPro" id="IPR002364">
    <property type="entry name" value="Quin_OxRdtase/zeta-crystal_CS"/>
</dbReference>
<dbReference type="InterPro" id="IPR011032">
    <property type="entry name" value="GroES-like_sf"/>
</dbReference>
<dbReference type="PROSITE" id="PS01162">
    <property type="entry name" value="QOR_ZETA_CRYSTAL"/>
    <property type="match status" value="1"/>
</dbReference>
<sequence>MRSYRVHEHGEPYTLQIDELPQLEPKAGEIVVDVKAAGINFPDVLVISGKYQLLPPLPFTPGKDFAGVVRAVGPGVVGYAPGDRIMSQIEWGAFAEQAITTPAQSFHMPDGLDFPEAAAMGLVYQTAYFALTERGQLKAGETVLIGGASGGIGLAAVQIAKGLGATVIAGVRNDVEAQVAKDSGADHIIDLSGNNLKDLIREQVYAVTDGYGADVVIDPLGDQFFAGAIRATAWCGRVVVIGFAAGEIPSVKVNYLLLKNIGVCGLQWSDYRDRTPEKVEAAQQALFQLWRKGAVKPRIMRLFDFDSACEALTLVKEGKVQGKAVVSMGRGV</sequence>
<dbReference type="Pfam" id="PF00107">
    <property type="entry name" value="ADH_zinc_N"/>
    <property type="match status" value="1"/>
</dbReference>
<proteinExistence type="predicted"/>
<dbReference type="InterPro" id="IPR051397">
    <property type="entry name" value="Zn-ADH-like_protein"/>
</dbReference>
<dbReference type="SMART" id="SM00829">
    <property type="entry name" value="PKS_ER"/>
    <property type="match status" value="1"/>
</dbReference>
<reference evidence="2 3" key="1">
    <citation type="submission" date="2018-06" db="EMBL/GenBank/DDBJ databases">
        <authorList>
            <consortium name="Pathogen Informatics"/>
            <person name="Doyle S."/>
        </authorList>
    </citation>
    <scope>NUCLEOTIDE SEQUENCE [LARGE SCALE GENOMIC DNA]</scope>
    <source>
        <strain evidence="2 3">NCTC7914</strain>
    </source>
</reference>
<protein>
    <submittedName>
        <fullName evidence="2">Putative zinc-containing alcohol dehydrogenase</fullName>
        <ecNumber evidence="2">1.6.5.5</ecNumber>
    </submittedName>
</protein>
<keyword evidence="2" id="KW-0560">Oxidoreductase</keyword>
<feature type="domain" description="Enoyl reductase (ER)" evidence="1">
    <location>
        <begin position="10"/>
        <end position="326"/>
    </location>
</feature>
<dbReference type="InterPro" id="IPR013149">
    <property type="entry name" value="ADH-like_C"/>
</dbReference>
<organism evidence="2 3">
    <name type="scientific">Pseudomonas putida</name>
    <name type="common">Arthrobacter siderocapsulatus</name>
    <dbReference type="NCBI Taxonomy" id="303"/>
    <lineage>
        <taxon>Bacteria</taxon>
        <taxon>Pseudomonadati</taxon>
        <taxon>Pseudomonadota</taxon>
        <taxon>Gammaproteobacteria</taxon>
        <taxon>Pseudomonadales</taxon>
        <taxon>Pseudomonadaceae</taxon>
        <taxon>Pseudomonas</taxon>
    </lineage>
</organism>
<dbReference type="SUPFAM" id="SSF50129">
    <property type="entry name" value="GroES-like"/>
    <property type="match status" value="1"/>
</dbReference>
<dbReference type="Gene3D" id="3.90.180.10">
    <property type="entry name" value="Medium-chain alcohol dehydrogenases, catalytic domain"/>
    <property type="match status" value="1"/>
</dbReference>
<dbReference type="Proteomes" id="UP000254602">
    <property type="component" value="Unassembled WGS sequence"/>
</dbReference>
<accession>A0A379KPB4</accession>
<dbReference type="PANTHER" id="PTHR43677:SF4">
    <property type="entry name" value="QUINONE OXIDOREDUCTASE-LIKE PROTEIN 2"/>
    <property type="match status" value="1"/>
</dbReference>
<evidence type="ECO:0000259" key="1">
    <source>
        <dbReference type="SMART" id="SM00829"/>
    </source>
</evidence>
<evidence type="ECO:0000313" key="3">
    <source>
        <dbReference type="Proteomes" id="UP000254602"/>
    </source>
</evidence>
<dbReference type="InterPro" id="IPR036291">
    <property type="entry name" value="NAD(P)-bd_dom_sf"/>
</dbReference>
<dbReference type="Pfam" id="PF08240">
    <property type="entry name" value="ADH_N"/>
    <property type="match status" value="1"/>
</dbReference>
<dbReference type="GO" id="GO:0008270">
    <property type="term" value="F:zinc ion binding"/>
    <property type="evidence" value="ECO:0007669"/>
    <property type="project" value="InterPro"/>
</dbReference>
<dbReference type="RefSeq" id="WP_115274827.1">
    <property type="nucleotide sequence ID" value="NZ_UGUY01000001.1"/>
</dbReference>
<name>A0A379KPB4_PSEPU</name>
<dbReference type="PANTHER" id="PTHR43677">
    <property type="entry name" value="SHORT-CHAIN DEHYDROGENASE/REDUCTASE"/>
    <property type="match status" value="1"/>
</dbReference>
<dbReference type="InterPro" id="IPR013154">
    <property type="entry name" value="ADH-like_N"/>
</dbReference>